<name>A0ABR3EV86_9AGAR</name>
<organism evidence="2 3">
    <name type="scientific">Marasmius crinis-equi</name>
    <dbReference type="NCBI Taxonomy" id="585013"/>
    <lineage>
        <taxon>Eukaryota</taxon>
        <taxon>Fungi</taxon>
        <taxon>Dikarya</taxon>
        <taxon>Basidiomycota</taxon>
        <taxon>Agaricomycotina</taxon>
        <taxon>Agaricomycetes</taxon>
        <taxon>Agaricomycetidae</taxon>
        <taxon>Agaricales</taxon>
        <taxon>Marasmiineae</taxon>
        <taxon>Marasmiaceae</taxon>
        <taxon>Marasmius</taxon>
    </lineage>
</organism>
<feature type="region of interest" description="Disordered" evidence="1">
    <location>
        <begin position="1"/>
        <end position="23"/>
    </location>
</feature>
<dbReference type="Proteomes" id="UP001465976">
    <property type="component" value="Unassembled WGS sequence"/>
</dbReference>
<keyword evidence="3" id="KW-1185">Reference proteome</keyword>
<sequence>MSMHTISTPSDNQISYPGAPATAPITPFHSHTSPADCDFSSGGFPVSTYPNDYTGWNANPPWSGLSYGQPPPLPVPSLAPPAAYPLPSSNTSEVLVGWSITDTPLKRKERDDIDLEGIAGESRKRARFAETCDSDAGTHTWSAQDSSSERSESDRVVSLRGAQSYTSSGGMGGPIAEMSSLEEEVRAVWGRSLGD</sequence>
<evidence type="ECO:0000313" key="3">
    <source>
        <dbReference type="Proteomes" id="UP001465976"/>
    </source>
</evidence>
<dbReference type="EMBL" id="JBAHYK010001761">
    <property type="protein sequence ID" value="KAL0566826.1"/>
    <property type="molecule type" value="Genomic_DNA"/>
</dbReference>
<gene>
    <name evidence="2" type="ORF">V5O48_015175</name>
</gene>
<comment type="caution">
    <text evidence="2">The sequence shown here is derived from an EMBL/GenBank/DDBJ whole genome shotgun (WGS) entry which is preliminary data.</text>
</comment>
<feature type="compositionally biased region" description="Polar residues" evidence="1">
    <location>
        <begin position="1"/>
        <end position="15"/>
    </location>
</feature>
<accession>A0ABR3EV86</accession>
<feature type="compositionally biased region" description="Basic and acidic residues" evidence="1">
    <location>
        <begin position="147"/>
        <end position="157"/>
    </location>
</feature>
<evidence type="ECO:0000256" key="1">
    <source>
        <dbReference type="SAM" id="MobiDB-lite"/>
    </source>
</evidence>
<protein>
    <submittedName>
        <fullName evidence="2">Uncharacterized protein</fullName>
    </submittedName>
</protein>
<reference evidence="2 3" key="1">
    <citation type="submission" date="2024-02" db="EMBL/GenBank/DDBJ databases">
        <title>A draft genome for the cacao thread blight pathogen Marasmius crinis-equi.</title>
        <authorList>
            <person name="Cohen S.P."/>
            <person name="Baruah I.K."/>
            <person name="Amoako-Attah I."/>
            <person name="Bukari Y."/>
            <person name="Meinhardt L.W."/>
            <person name="Bailey B.A."/>
        </authorList>
    </citation>
    <scope>NUCLEOTIDE SEQUENCE [LARGE SCALE GENOMIC DNA]</scope>
    <source>
        <strain evidence="2 3">GH-76</strain>
    </source>
</reference>
<feature type="region of interest" description="Disordered" evidence="1">
    <location>
        <begin position="129"/>
        <end position="181"/>
    </location>
</feature>
<evidence type="ECO:0000313" key="2">
    <source>
        <dbReference type="EMBL" id="KAL0566826.1"/>
    </source>
</evidence>
<proteinExistence type="predicted"/>